<dbReference type="Gene3D" id="2.40.170.20">
    <property type="entry name" value="TonB-dependent receptor, beta-barrel domain"/>
    <property type="match status" value="1"/>
</dbReference>
<evidence type="ECO:0000256" key="1">
    <source>
        <dbReference type="ARBA" id="ARBA00004442"/>
    </source>
</evidence>
<comment type="subcellular location">
    <subcellularLocation>
        <location evidence="1">Cell outer membrane</location>
    </subcellularLocation>
</comment>
<name>A0A2T2YLM5_9BACT</name>
<organism evidence="4 5">
    <name type="scientific">Adhaeribacter arboris</name>
    <dbReference type="NCBI Taxonomy" id="2072846"/>
    <lineage>
        <taxon>Bacteria</taxon>
        <taxon>Pseudomonadati</taxon>
        <taxon>Bacteroidota</taxon>
        <taxon>Cytophagia</taxon>
        <taxon>Cytophagales</taxon>
        <taxon>Hymenobacteraceae</taxon>
        <taxon>Adhaeribacter</taxon>
    </lineage>
</organism>
<evidence type="ECO:0000313" key="5">
    <source>
        <dbReference type="Proteomes" id="UP000240357"/>
    </source>
</evidence>
<dbReference type="InterPro" id="IPR036942">
    <property type="entry name" value="Beta-barrel_TonB_sf"/>
</dbReference>
<reference evidence="4 5" key="1">
    <citation type="submission" date="2018-03" db="EMBL/GenBank/DDBJ databases">
        <title>Adhaeribacter sp. HMF7605 Genome sequencing and assembly.</title>
        <authorList>
            <person name="Kang H."/>
            <person name="Kang J."/>
            <person name="Cha I."/>
            <person name="Kim H."/>
            <person name="Joh K."/>
        </authorList>
    </citation>
    <scope>NUCLEOTIDE SEQUENCE [LARGE SCALE GENOMIC DNA]</scope>
    <source>
        <strain evidence="4 5">HMF7605</strain>
    </source>
</reference>
<evidence type="ECO:0000256" key="2">
    <source>
        <dbReference type="ARBA" id="ARBA00023136"/>
    </source>
</evidence>
<gene>
    <name evidence="4" type="ORF">AHMF7605_24380</name>
</gene>
<dbReference type="OrthoDB" id="8732650at2"/>
<comment type="caution">
    <text evidence="4">The sequence shown here is derived from an EMBL/GenBank/DDBJ whole genome shotgun (WGS) entry which is preliminary data.</text>
</comment>
<protein>
    <recommendedName>
        <fullName evidence="6">TonB-dependent receptor-like beta-barrel domain-containing protein</fullName>
    </recommendedName>
</protein>
<proteinExistence type="predicted"/>
<keyword evidence="3" id="KW-0998">Cell outer membrane</keyword>
<evidence type="ECO:0000313" key="4">
    <source>
        <dbReference type="EMBL" id="PSR56411.1"/>
    </source>
</evidence>
<dbReference type="Proteomes" id="UP000240357">
    <property type="component" value="Unassembled WGS sequence"/>
</dbReference>
<dbReference type="SUPFAM" id="SSF56935">
    <property type="entry name" value="Porins"/>
    <property type="match status" value="1"/>
</dbReference>
<accession>A0A2T2YLM5</accession>
<dbReference type="RefSeq" id="WP_106932589.1">
    <property type="nucleotide sequence ID" value="NZ_PYFT01000001.1"/>
</dbReference>
<dbReference type="EMBL" id="PYFT01000001">
    <property type="protein sequence ID" value="PSR56411.1"/>
    <property type="molecule type" value="Genomic_DNA"/>
</dbReference>
<keyword evidence="2" id="KW-0472">Membrane</keyword>
<sequence>MNSDYHVVSYGTDTYARIDYNSFELYLGYNHTYAYQKNPQVKLNMPFNPQDKFSTTLAYEKEGNWRTGIGASYSGNQYLFNNQKVKNYLFCGGYDREEIGQEQPGGKLQEHF</sequence>
<evidence type="ECO:0000256" key="3">
    <source>
        <dbReference type="ARBA" id="ARBA00023237"/>
    </source>
</evidence>
<keyword evidence="5" id="KW-1185">Reference proteome</keyword>
<dbReference type="GO" id="GO:0009279">
    <property type="term" value="C:cell outer membrane"/>
    <property type="evidence" value="ECO:0007669"/>
    <property type="project" value="UniProtKB-SubCell"/>
</dbReference>
<evidence type="ECO:0008006" key="6">
    <source>
        <dbReference type="Google" id="ProtNLM"/>
    </source>
</evidence>
<dbReference type="AlphaFoldDB" id="A0A2T2YLM5"/>